<evidence type="ECO:0000256" key="5">
    <source>
        <dbReference type="SAM" id="MobiDB-lite"/>
    </source>
</evidence>
<name>A0ABT2HTZ3_9MICC</name>
<comment type="caution">
    <text evidence="7">The sequence shown here is derived from an EMBL/GenBank/DDBJ whole genome shotgun (WGS) entry which is preliminary data.</text>
</comment>
<dbReference type="RefSeq" id="WP_260073810.1">
    <property type="nucleotide sequence ID" value="NZ_JALXMO010000054.1"/>
</dbReference>
<dbReference type="Gene3D" id="3.30.460.10">
    <property type="entry name" value="Beta Polymerase, domain 2"/>
    <property type="match status" value="1"/>
</dbReference>
<dbReference type="SUPFAM" id="SSF81301">
    <property type="entry name" value="Nucleotidyltransferase"/>
    <property type="match status" value="1"/>
</dbReference>
<evidence type="ECO:0000256" key="1">
    <source>
        <dbReference type="ARBA" id="ARBA00022679"/>
    </source>
</evidence>
<gene>
    <name evidence="7" type="ORF">M3B43_11715</name>
</gene>
<reference evidence="7 8" key="1">
    <citation type="submission" date="2022-04" db="EMBL/GenBank/DDBJ databases">
        <title>Human microbiome associated bacterial genomes.</title>
        <authorList>
            <person name="Sandstrom S."/>
            <person name="Salamzade R."/>
            <person name="Kalan L.R."/>
        </authorList>
    </citation>
    <scope>NUCLEOTIDE SEQUENCE [LARGE SCALE GENOMIC DNA]</scope>
    <source>
        <strain evidence="8">p3-SID767</strain>
    </source>
</reference>
<keyword evidence="8" id="KW-1185">Reference proteome</keyword>
<dbReference type="Pfam" id="PF26305">
    <property type="entry name" value="CD_NTase_C"/>
    <property type="match status" value="1"/>
</dbReference>
<feature type="domain" description="cGAS/DncV-like nucleotidyltransferase C-terminal helical" evidence="6">
    <location>
        <begin position="175"/>
        <end position="293"/>
    </location>
</feature>
<dbReference type="InterPro" id="IPR006116">
    <property type="entry name" value="NT_2-5OAS_ClassI-CCAase"/>
</dbReference>
<dbReference type="InterPro" id="IPR058909">
    <property type="entry name" value="CD_NTase_C"/>
</dbReference>
<feature type="compositionally biased region" description="Basic and acidic residues" evidence="5">
    <location>
        <begin position="18"/>
        <end position="27"/>
    </location>
</feature>
<dbReference type="CDD" id="cd05400">
    <property type="entry name" value="NT_2-5OAS_ClassI-CCAase"/>
    <property type="match status" value="1"/>
</dbReference>
<feature type="region of interest" description="Disordered" evidence="5">
    <location>
        <begin position="1"/>
        <end position="27"/>
    </location>
</feature>
<dbReference type="InterPro" id="IPR043519">
    <property type="entry name" value="NT_sf"/>
</dbReference>
<dbReference type="Proteomes" id="UP001205046">
    <property type="component" value="Unassembled WGS sequence"/>
</dbReference>
<dbReference type="EMBL" id="JALXMO010000054">
    <property type="protein sequence ID" value="MCT1607970.1"/>
    <property type="molecule type" value="Genomic_DNA"/>
</dbReference>
<evidence type="ECO:0000259" key="6">
    <source>
        <dbReference type="Pfam" id="PF26305"/>
    </source>
</evidence>
<proteinExistence type="predicted"/>
<sequence>MSVLENKLQGWTGPSSNSEKEKQERTERMIREAVREHPAFEDCSLQVYAKGSYANNTNVRADSDVDIAVQCNEVVYYDSADNSAGPEGGPYMGPWTPSQLRNELEAALRAKFPYQVDTSGSTAIKVSSGSARVEADVVPCFNYRYYFSSGGYRSGAKVFKKNMSSIENYPQQQVENGKYKNLNTHTRYKKAVRVMKRLENAMVESGYHREVPSFFVECLVYNVPNHILTRGSWVETVKGILAHIYEALEGNEPSEESRRWLEVSECKFLFHSDQKWTRADGQAFAYAGWNYLEFGK</sequence>
<evidence type="ECO:0000313" key="7">
    <source>
        <dbReference type="EMBL" id="MCT1607970.1"/>
    </source>
</evidence>
<evidence type="ECO:0000313" key="8">
    <source>
        <dbReference type="Proteomes" id="UP001205046"/>
    </source>
</evidence>
<keyword evidence="3" id="KW-0547">Nucleotide-binding</keyword>
<keyword evidence="2" id="KW-0548">Nucleotidyltransferase</keyword>
<accession>A0ABT2HTZ3</accession>
<evidence type="ECO:0000256" key="3">
    <source>
        <dbReference type="ARBA" id="ARBA00022741"/>
    </source>
</evidence>
<keyword evidence="4" id="KW-0051">Antiviral defense</keyword>
<organism evidence="7 8">
    <name type="scientific">Nesterenkonia massiliensis</name>
    <dbReference type="NCBI Taxonomy" id="1232429"/>
    <lineage>
        <taxon>Bacteria</taxon>
        <taxon>Bacillati</taxon>
        <taxon>Actinomycetota</taxon>
        <taxon>Actinomycetes</taxon>
        <taxon>Micrococcales</taxon>
        <taxon>Micrococcaceae</taxon>
        <taxon>Nesterenkonia</taxon>
    </lineage>
</organism>
<protein>
    <submittedName>
        <fullName evidence="7">Nucleotidyltransferase</fullName>
    </submittedName>
</protein>
<evidence type="ECO:0000256" key="2">
    <source>
        <dbReference type="ARBA" id="ARBA00022695"/>
    </source>
</evidence>
<evidence type="ECO:0000256" key="4">
    <source>
        <dbReference type="ARBA" id="ARBA00023118"/>
    </source>
</evidence>
<keyword evidence="1" id="KW-0808">Transferase</keyword>